<evidence type="ECO:0000256" key="4">
    <source>
        <dbReference type="ARBA" id="ARBA00022777"/>
    </source>
</evidence>
<evidence type="ECO:0000256" key="6">
    <source>
        <dbReference type="PROSITE-ProRule" id="PRU10141"/>
    </source>
</evidence>
<evidence type="ECO:0000256" key="1">
    <source>
        <dbReference type="ARBA" id="ARBA00022527"/>
    </source>
</evidence>
<keyword evidence="5 6" id="KW-0067">ATP-binding</keyword>
<name>L1IBZ2_GUITC</name>
<dbReference type="HOGENOM" id="CLU_000288_181_1_1"/>
<dbReference type="eggNOG" id="KOG0660">
    <property type="taxonomic scope" value="Eukaryota"/>
</dbReference>
<dbReference type="PROSITE" id="PS00107">
    <property type="entry name" value="PROTEIN_KINASE_ATP"/>
    <property type="match status" value="1"/>
</dbReference>
<dbReference type="Gene3D" id="3.30.200.20">
    <property type="entry name" value="Phosphorylase Kinase, domain 1"/>
    <property type="match status" value="1"/>
</dbReference>
<protein>
    <recommendedName>
        <fullName evidence="8">Protein kinase domain-containing protein</fullName>
    </recommendedName>
</protein>
<dbReference type="GO" id="GO:0004674">
    <property type="term" value="F:protein serine/threonine kinase activity"/>
    <property type="evidence" value="ECO:0007669"/>
    <property type="project" value="UniProtKB-KW"/>
</dbReference>
<dbReference type="PROSITE" id="PS50011">
    <property type="entry name" value="PROTEIN_KINASE_DOM"/>
    <property type="match status" value="1"/>
</dbReference>
<reference evidence="9 11" key="1">
    <citation type="journal article" date="2012" name="Nature">
        <title>Algal genomes reveal evolutionary mosaicism and the fate of nucleomorphs.</title>
        <authorList>
            <consortium name="DOE Joint Genome Institute"/>
            <person name="Curtis B.A."/>
            <person name="Tanifuji G."/>
            <person name="Burki F."/>
            <person name="Gruber A."/>
            <person name="Irimia M."/>
            <person name="Maruyama S."/>
            <person name="Arias M.C."/>
            <person name="Ball S.G."/>
            <person name="Gile G.H."/>
            <person name="Hirakawa Y."/>
            <person name="Hopkins J.F."/>
            <person name="Kuo A."/>
            <person name="Rensing S.A."/>
            <person name="Schmutz J."/>
            <person name="Symeonidi A."/>
            <person name="Elias M."/>
            <person name="Eveleigh R.J."/>
            <person name="Herman E.K."/>
            <person name="Klute M.J."/>
            <person name="Nakayama T."/>
            <person name="Obornik M."/>
            <person name="Reyes-Prieto A."/>
            <person name="Armbrust E.V."/>
            <person name="Aves S.J."/>
            <person name="Beiko R.G."/>
            <person name="Coutinho P."/>
            <person name="Dacks J.B."/>
            <person name="Durnford D.G."/>
            <person name="Fast N.M."/>
            <person name="Green B.R."/>
            <person name="Grisdale C.J."/>
            <person name="Hempel F."/>
            <person name="Henrissat B."/>
            <person name="Hoppner M.P."/>
            <person name="Ishida K."/>
            <person name="Kim E."/>
            <person name="Koreny L."/>
            <person name="Kroth P.G."/>
            <person name="Liu Y."/>
            <person name="Malik S.B."/>
            <person name="Maier U.G."/>
            <person name="McRose D."/>
            <person name="Mock T."/>
            <person name="Neilson J.A."/>
            <person name="Onodera N.T."/>
            <person name="Poole A.M."/>
            <person name="Pritham E.J."/>
            <person name="Richards T.A."/>
            <person name="Rocap G."/>
            <person name="Roy S.W."/>
            <person name="Sarai C."/>
            <person name="Schaack S."/>
            <person name="Shirato S."/>
            <person name="Slamovits C.H."/>
            <person name="Spencer D.F."/>
            <person name="Suzuki S."/>
            <person name="Worden A.Z."/>
            <person name="Zauner S."/>
            <person name="Barry K."/>
            <person name="Bell C."/>
            <person name="Bharti A.K."/>
            <person name="Crow J.A."/>
            <person name="Grimwood J."/>
            <person name="Kramer R."/>
            <person name="Lindquist E."/>
            <person name="Lucas S."/>
            <person name="Salamov A."/>
            <person name="McFadden G.I."/>
            <person name="Lane C.E."/>
            <person name="Keeling P.J."/>
            <person name="Gray M.W."/>
            <person name="Grigoriev I.V."/>
            <person name="Archibald J.M."/>
        </authorList>
    </citation>
    <scope>NUCLEOTIDE SEQUENCE</scope>
    <source>
        <strain evidence="9 11">CCMP2712</strain>
    </source>
</reference>
<dbReference type="OrthoDB" id="192887at2759"/>
<organism evidence="9">
    <name type="scientific">Guillardia theta (strain CCMP2712)</name>
    <name type="common">Cryptophyte</name>
    <dbReference type="NCBI Taxonomy" id="905079"/>
    <lineage>
        <taxon>Eukaryota</taxon>
        <taxon>Cryptophyceae</taxon>
        <taxon>Pyrenomonadales</taxon>
        <taxon>Geminigeraceae</taxon>
        <taxon>Guillardia</taxon>
    </lineage>
</organism>
<dbReference type="PROSITE" id="PS00108">
    <property type="entry name" value="PROTEIN_KINASE_ST"/>
    <property type="match status" value="1"/>
</dbReference>
<dbReference type="Gene3D" id="1.10.510.10">
    <property type="entry name" value="Transferase(Phosphotransferase) domain 1"/>
    <property type="match status" value="1"/>
</dbReference>
<keyword evidence="2" id="KW-0808">Transferase</keyword>
<dbReference type="InterPro" id="IPR008271">
    <property type="entry name" value="Ser/Thr_kinase_AS"/>
</dbReference>
<evidence type="ECO:0000313" key="10">
    <source>
        <dbReference type="EnsemblProtists" id="EKX33756"/>
    </source>
</evidence>
<dbReference type="GO" id="GO:0005524">
    <property type="term" value="F:ATP binding"/>
    <property type="evidence" value="ECO:0007669"/>
    <property type="project" value="UniProtKB-UniRule"/>
</dbReference>
<dbReference type="KEGG" id="gtt:GUITHDRAFT_81147"/>
<reference evidence="10" key="3">
    <citation type="submission" date="2015-06" db="UniProtKB">
        <authorList>
            <consortium name="EnsemblProtists"/>
        </authorList>
    </citation>
    <scope>IDENTIFICATION</scope>
</reference>
<dbReference type="EMBL" id="JH993130">
    <property type="protein sequence ID" value="EKX33756.1"/>
    <property type="molecule type" value="Genomic_DNA"/>
</dbReference>
<evidence type="ECO:0000256" key="2">
    <source>
        <dbReference type="ARBA" id="ARBA00022679"/>
    </source>
</evidence>
<gene>
    <name evidence="9" type="ORF">GUITHDRAFT_81147</name>
</gene>
<feature type="domain" description="Protein kinase" evidence="8">
    <location>
        <begin position="19"/>
        <end position="306"/>
    </location>
</feature>
<dbReference type="InterPro" id="IPR050117">
    <property type="entry name" value="MAPK"/>
</dbReference>
<dbReference type="EnsemblProtists" id="EKX33756">
    <property type="protein sequence ID" value="EKX33756"/>
    <property type="gene ID" value="GUITHDRAFT_81147"/>
</dbReference>
<evidence type="ECO:0000259" key="8">
    <source>
        <dbReference type="PROSITE" id="PS50011"/>
    </source>
</evidence>
<evidence type="ECO:0000313" key="9">
    <source>
        <dbReference type="EMBL" id="EKX33756.1"/>
    </source>
</evidence>
<dbReference type="GeneID" id="17290500"/>
<comment type="similarity">
    <text evidence="7">Belongs to the protein kinase superfamily.</text>
</comment>
<dbReference type="FunFam" id="1.10.510.10:FF:000040">
    <property type="entry name" value="Mitogen-activated protein kinase"/>
    <property type="match status" value="1"/>
</dbReference>
<dbReference type="AlphaFoldDB" id="L1IBZ2"/>
<dbReference type="Proteomes" id="UP000011087">
    <property type="component" value="Unassembled WGS sequence"/>
</dbReference>
<dbReference type="PANTHER" id="PTHR24055">
    <property type="entry name" value="MITOGEN-ACTIVATED PROTEIN KINASE"/>
    <property type="match status" value="1"/>
</dbReference>
<dbReference type="OMA" id="IAMMRFF"/>
<dbReference type="InterPro" id="IPR017441">
    <property type="entry name" value="Protein_kinase_ATP_BS"/>
</dbReference>
<evidence type="ECO:0000256" key="3">
    <source>
        <dbReference type="ARBA" id="ARBA00022741"/>
    </source>
</evidence>
<proteinExistence type="inferred from homology"/>
<keyword evidence="1 7" id="KW-0723">Serine/threonine-protein kinase</keyword>
<dbReference type="Pfam" id="PF00069">
    <property type="entry name" value="Pkinase"/>
    <property type="match status" value="1"/>
</dbReference>
<keyword evidence="11" id="KW-1185">Reference proteome</keyword>
<dbReference type="InterPro" id="IPR000719">
    <property type="entry name" value="Prot_kinase_dom"/>
</dbReference>
<keyword evidence="3 6" id="KW-0547">Nucleotide-binding</keyword>
<dbReference type="PaxDb" id="55529-EKX33756"/>
<dbReference type="STRING" id="905079.L1IBZ2"/>
<dbReference type="SMART" id="SM00220">
    <property type="entry name" value="S_TKc"/>
    <property type="match status" value="1"/>
</dbReference>
<feature type="binding site" evidence="6">
    <location>
        <position position="49"/>
    </location>
    <ligand>
        <name>ATP</name>
        <dbReference type="ChEBI" id="CHEBI:30616"/>
    </ligand>
</feature>
<keyword evidence="4" id="KW-0418">Kinase</keyword>
<evidence type="ECO:0000313" key="11">
    <source>
        <dbReference type="Proteomes" id="UP000011087"/>
    </source>
</evidence>
<sequence>MSRSEAGGFIVSSYVLSRYEIDRVVGEGEYGVVFAARNIEDSSPVAIKKIKDYADGEIRESVAKMILRELKMLQHFSGHDNIVSLVDVFIDGKDKHLYFVTELMDTSLHSVIYSKQPLTVQHIQFFVYQILRGLKFLHSAKVMHRDLKPGNILVNSACDVKICDLGMARSPVDSQLGERLTVKVVTRWYRAPELLLCSLDYDFSIDVWAVGCIMAELFLRKPAFPGDDYVGMIKLQISKIGLPSREDQEHLCENAVRFLSVVEVNKKFDWSSHVPSEEAIDLLHQLLQFNPKKRAKAGVALQHPFFQELHDPNCEPDCDKVRLRGIGGKFLT</sequence>
<dbReference type="SUPFAM" id="SSF56112">
    <property type="entry name" value="Protein kinase-like (PK-like)"/>
    <property type="match status" value="1"/>
</dbReference>
<accession>L1IBZ2</accession>
<dbReference type="InterPro" id="IPR011009">
    <property type="entry name" value="Kinase-like_dom_sf"/>
</dbReference>
<evidence type="ECO:0000256" key="5">
    <source>
        <dbReference type="ARBA" id="ARBA00022840"/>
    </source>
</evidence>
<dbReference type="CDD" id="cd07834">
    <property type="entry name" value="STKc_MAPK"/>
    <property type="match status" value="1"/>
</dbReference>
<evidence type="ECO:0000256" key="7">
    <source>
        <dbReference type="RuleBase" id="RU000304"/>
    </source>
</evidence>
<reference evidence="11" key="2">
    <citation type="submission" date="2012-11" db="EMBL/GenBank/DDBJ databases">
        <authorList>
            <person name="Kuo A."/>
            <person name="Curtis B.A."/>
            <person name="Tanifuji G."/>
            <person name="Burki F."/>
            <person name="Gruber A."/>
            <person name="Irimia M."/>
            <person name="Maruyama S."/>
            <person name="Arias M.C."/>
            <person name="Ball S.G."/>
            <person name="Gile G.H."/>
            <person name="Hirakawa Y."/>
            <person name="Hopkins J.F."/>
            <person name="Rensing S.A."/>
            <person name="Schmutz J."/>
            <person name="Symeonidi A."/>
            <person name="Elias M."/>
            <person name="Eveleigh R.J."/>
            <person name="Herman E.K."/>
            <person name="Klute M.J."/>
            <person name="Nakayama T."/>
            <person name="Obornik M."/>
            <person name="Reyes-Prieto A."/>
            <person name="Armbrust E.V."/>
            <person name="Aves S.J."/>
            <person name="Beiko R.G."/>
            <person name="Coutinho P."/>
            <person name="Dacks J.B."/>
            <person name="Durnford D.G."/>
            <person name="Fast N.M."/>
            <person name="Green B.R."/>
            <person name="Grisdale C."/>
            <person name="Hempe F."/>
            <person name="Henrissat B."/>
            <person name="Hoppner M.P."/>
            <person name="Ishida K.-I."/>
            <person name="Kim E."/>
            <person name="Koreny L."/>
            <person name="Kroth P.G."/>
            <person name="Liu Y."/>
            <person name="Malik S.-B."/>
            <person name="Maier U.G."/>
            <person name="McRose D."/>
            <person name="Mock T."/>
            <person name="Neilson J.A."/>
            <person name="Onodera N.T."/>
            <person name="Poole A.M."/>
            <person name="Pritham E.J."/>
            <person name="Richards T.A."/>
            <person name="Rocap G."/>
            <person name="Roy S.W."/>
            <person name="Sarai C."/>
            <person name="Schaack S."/>
            <person name="Shirato S."/>
            <person name="Slamovits C.H."/>
            <person name="Spencer D.F."/>
            <person name="Suzuki S."/>
            <person name="Worden A.Z."/>
            <person name="Zauner S."/>
            <person name="Barry K."/>
            <person name="Bell C."/>
            <person name="Bharti A.K."/>
            <person name="Crow J.A."/>
            <person name="Grimwood J."/>
            <person name="Kramer R."/>
            <person name="Lindquist E."/>
            <person name="Lucas S."/>
            <person name="Salamov A."/>
            <person name="McFadden G.I."/>
            <person name="Lane C.E."/>
            <person name="Keeling P.J."/>
            <person name="Gray M.W."/>
            <person name="Grigoriev I.V."/>
            <person name="Archibald J.M."/>
        </authorList>
    </citation>
    <scope>NUCLEOTIDE SEQUENCE</scope>
    <source>
        <strain evidence="11">CCMP2712</strain>
    </source>
</reference>
<dbReference type="RefSeq" id="XP_005820736.1">
    <property type="nucleotide sequence ID" value="XM_005820679.1"/>
</dbReference>